<protein>
    <recommendedName>
        <fullName evidence="4">Secreted protein</fullName>
    </recommendedName>
</protein>
<feature type="chain" id="PRO_5032802357" description="Secreted protein" evidence="1">
    <location>
        <begin position="20"/>
        <end position="265"/>
    </location>
</feature>
<evidence type="ECO:0000313" key="2">
    <source>
        <dbReference type="EMBL" id="CAE1244370.1"/>
    </source>
</evidence>
<reference evidence="2" key="1">
    <citation type="submission" date="2021-01" db="EMBL/GenBank/DDBJ databases">
        <authorList>
            <person name="Li R."/>
            <person name="Bekaert M."/>
        </authorList>
    </citation>
    <scope>NUCLEOTIDE SEQUENCE</scope>
    <source>
        <strain evidence="2">Farmed</strain>
    </source>
</reference>
<evidence type="ECO:0008006" key="4">
    <source>
        <dbReference type="Google" id="ProtNLM"/>
    </source>
</evidence>
<keyword evidence="1" id="KW-0732">Signal</keyword>
<evidence type="ECO:0000256" key="1">
    <source>
        <dbReference type="SAM" id="SignalP"/>
    </source>
</evidence>
<proteinExistence type="predicted"/>
<accession>A0A812BV88</accession>
<gene>
    <name evidence="2" type="ORF">SPHA_24270</name>
</gene>
<keyword evidence="3" id="KW-1185">Reference proteome</keyword>
<feature type="signal peptide" evidence="1">
    <location>
        <begin position="1"/>
        <end position="19"/>
    </location>
</feature>
<sequence>MSIRSRNSSLLIICSMTLSLSFPRQRKVYSFPHKTFPTVEAACLLKLCNLHSKPNAAISIRSRNSSLLITCSLTSSLPFPARRKCTLSLMKDSPTVEAACLLKRCNVHSKPKYAAMSIQSRNSSLLIACSLTSSMPFPARRKCTLSLTKYSRLWKTACLLKRCNVHSKPKYAAMSIRSQNSSLLIICSLTSSLPFPRQKKSVLSPHERFPTVEAACLLKRCNVHSKQKLFVVNHLLFDIVLPVSPPEECVLPLMKDSRLWKPRVS</sequence>
<evidence type="ECO:0000313" key="3">
    <source>
        <dbReference type="Proteomes" id="UP000597762"/>
    </source>
</evidence>
<organism evidence="2 3">
    <name type="scientific">Acanthosepion pharaonis</name>
    <name type="common">Pharaoh cuttlefish</name>
    <name type="synonym">Sepia pharaonis</name>
    <dbReference type="NCBI Taxonomy" id="158019"/>
    <lineage>
        <taxon>Eukaryota</taxon>
        <taxon>Metazoa</taxon>
        <taxon>Spiralia</taxon>
        <taxon>Lophotrochozoa</taxon>
        <taxon>Mollusca</taxon>
        <taxon>Cephalopoda</taxon>
        <taxon>Coleoidea</taxon>
        <taxon>Decapodiformes</taxon>
        <taxon>Sepiida</taxon>
        <taxon>Sepiina</taxon>
        <taxon>Sepiidae</taxon>
        <taxon>Acanthosepion</taxon>
    </lineage>
</organism>
<dbReference type="Proteomes" id="UP000597762">
    <property type="component" value="Unassembled WGS sequence"/>
</dbReference>
<comment type="caution">
    <text evidence="2">The sequence shown here is derived from an EMBL/GenBank/DDBJ whole genome shotgun (WGS) entry which is preliminary data.</text>
</comment>
<dbReference type="AlphaFoldDB" id="A0A812BV88"/>
<name>A0A812BV88_ACAPH</name>
<dbReference type="EMBL" id="CAHIKZ030000904">
    <property type="protein sequence ID" value="CAE1244370.1"/>
    <property type="molecule type" value="Genomic_DNA"/>
</dbReference>